<protein>
    <submittedName>
        <fullName evidence="1">Uncharacterized protein</fullName>
    </submittedName>
</protein>
<accession>A0A7T8HG21</accession>
<dbReference type="AlphaFoldDB" id="A0A7T8HG21"/>
<organism evidence="1 2">
    <name type="scientific">Caligus rogercresseyi</name>
    <name type="common">Sea louse</name>
    <dbReference type="NCBI Taxonomy" id="217165"/>
    <lineage>
        <taxon>Eukaryota</taxon>
        <taxon>Metazoa</taxon>
        <taxon>Ecdysozoa</taxon>
        <taxon>Arthropoda</taxon>
        <taxon>Crustacea</taxon>
        <taxon>Multicrustacea</taxon>
        <taxon>Hexanauplia</taxon>
        <taxon>Copepoda</taxon>
        <taxon>Siphonostomatoida</taxon>
        <taxon>Caligidae</taxon>
        <taxon>Caligus</taxon>
    </lineage>
</organism>
<feature type="non-terminal residue" evidence="1">
    <location>
        <position position="108"/>
    </location>
</feature>
<evidence type="ECO:0000313" key="2">
    <source>
        <dbReference type="Proteomes" id="UP000595437"/>
    </source>
</evidence>
<reference evidence="2" key="1">
    <citation type="submission" date="2021-01" db="EMBL/GenBank/DDBJ databases">
        <title>Caligus Genome Assembly.</title>
        <authorList>
            <person name="Gallardo-Escarate C."/>
        </authorList>
    </citation>
    <scope>NUCLEOTIDE SEQUENCE [LARGE SCALE GENOMIC DNA]</scope>
</reference>
<name>A0A7T8HG21_CALRO</name>
<keyword evidence="2" id="KW-1185">Reference proteome</keyword>
<evidence type="ECO:0000313" key="1">
    <source>
        <dbReference type="EMBL" id="QQP48795.1"/>
    </source>
</evidence>
<dbReference type="EMBL" id="CP045895">
    <property type="protein sequence ID" value="QQP48795.1"/>
    <property type="molecule type" value="Genomic_DNA"/>
</dbReference>
<sequence length="108" mass="12703">MSDGLEDYSQMGPERFYTRESCIFLRHRVRILKEWSPMLLKGRVPTVEGDLIDPATNLRFRNRWSSSRLLDGEDRCLRTKSGCQYELVGLPHFKQSVSYPNYVLKGFR</sequence>
<proteinExistence type="predicted"/>
<dbReference type="OrthoDB" id="118550at2759"/>
<gene>
    <name evidence="1" type="ORF">FKW44_009221</name>
</gene>
<dbReference type="Proteomes" id="UP000595437">
    <property type="component" value="Chromosome 6"/>
</dbReference>